<accession>A0A0B2X625</accession>
<dbReference type="PROSITE" id="PS50172">
    <property type="entry name" value="BRCT"/>
    <property type="match status" value="4"/>
</dbReference>
<feature type="compositionally biased region" description="Polar residues" evidence="2">
    <location>
        <begin position="290"/>
        <end position="317"/>
    </location>
</feature>
<feature type="domain" description="BRCT" evidence="3">
    <location>
        <begin position="15"/>
        <end position="88"/>
    </location>
</feature>
<proteinExistence type="predicted"/>
<dbReference type="SMART" id="SM00292">
    <property type="entry name" value="BRCT"/>
    <property type="match status" value="4"/>
</dbReference>
<feature type="compositionally biased region" description="Polar residues" evidence="2">
    <location>
        <begin position="632"/>
        <end position="651"/>
    </location>
</feature>
<sequence>MASSQSADDARYPTDPSAPLKNVVVCCTSIPPDQRTDIAQKVAELGGIHKYDLTPDVTHLIVGDYDTPKYRHVARERPDIKAMDAMWIEAVTELWKNDDEIDFTALEEKHQLRALEKCGADTASPHEGSATGRQALLICLTGFGEQRDEIAARIAANGGRYTGDLTRRCTHLVVSKPEGKKYAAAKSWGVNTVTLGWLDQSIQRGLILEEAKFDPLLPVEEQGVGAWNKEDPRRASLGKRCRPASSNANATDERGVRKLRKTASMKLSSQRKNLWGDILGRSGSGEHSFGSEQAGSEQPTRQQATPEPTIPQPHQQHNNGVFANCVFAIHGFTEKRQAVLEDTIATLGGSVASSLREAASCRQTEQSHCFLVVPQTSRLESHPKMPYDGVETITEFYVERCLHNKQFLSPGEHVLGRPFPLFPIPDFSHLVICSAAFTGLELNQVARSVSQLGAKFEEEFRRTTSVLVCKSLRAMRRDKLKYALAWGVPVVSAEWLWECISTGSSVPPSNYIFPEIRDRYPAQSAPGPTEIKEPSQPPNARTDNATQQTRGAAGPASSRPKMVGGFEASAFDKDSHEEQSAVRQNPAPAQGIPRLEVATSADFFTARSQPAGASTKDDDAALTEASCARLNKTPSPSRHTAPVTRTKSDPNPSGFVEEASIPARGPCAPPRRMSSPPRDSRETAAQQDQKKARAAQHQARAAEREALSSRLSSLIDSAAIPGPLDGNCHVQAFPRPRRRQLLGRAISNASNGSSAASVDGSGPPPRQLTDSLRAAMAGVADDDVDHDHDHDHDHDATCKQDTQPPSTQLQYADPEAQQVKAALMNKMMGRDEPAVSAAQTTAVAGARSLRKPTRNGR</sequence>
<dbReference type="OrthoDB" id="251770at2759"/>
<feature type="compositionally biased region" description="Basic and acidic residues" evidence="2">
    <location>
        <begin position="570"/>
        <end position="580"/>
    </location>
</feature>
<dbReference type="HOGENOM" id="CLU_009893_0_0_1"/>
<evidence type="ECO:0000259" key="3">
    <source>
        <dbReference type="PROSITE" id="PS50172"/>
    </source>
</evidence>
<feature type="region of interest" description="Disordered" evidence="2">
    <location>
        <begin position="609"/>
        <end position="709"/>
    </location>
</feature>
<dbReference type="InterPro" id="IPR001357">
    <property type="entry name" value="BRCT_dom"/>
</dbReference>
<feature type="domain" description="BRCT" evidence="3">
    <location>
        <begin position="427"/>
        <end position="513"/>
    </location>
</feature>
<dbReference type="SUPFAM" id="SSF52113">
    <property type="entry name" value="BRCT domain"/>
    <property type="match status" value="4"/>
</dbReference>
<evidence type="ECO:0000256" key="1">
    <source>
        <dbReference type="ARBA" id="ARBA00022737"/>
    </source>
</evidence>
<dbReference type="GO" id="GO:0033314">
    <property type="term" value="P:mitotic DNA replication checkpoint signaling"/>
    <property type="evidence" value="ECO:0007669"/>
    <property type="project" value="TreeGrafter"/>
</dbReference>
<dbReference type="Gene3D" id="3.40.50.10190">
    <property type="entry name" value="BRCT domain"/>
    <property type="match status" value="4"/>
</dbReference>
<feature type="region of interest" description="Disordered" evidence="2">
    <location>
        <begin position="830"/>
        <end position="857"/>
    </location>
</feature>
<protein>
    <submittedName>
        <fullName evidence="4">BRCT domain-containing protein</fullName>
    </submittedName>
</protein>
<keyword evidence="5" id="KW-1185">Reference proteome</keyword>
<dbReference type="AlphaFoldDB" id="A0A0B2X625"/>
<dbReference type="CDD" id="cd18433">
    <property type="entry name" value="BRCT_Rad4_rpt3"/>
    <property type="match status" value="1"/>
</dbReference>
<comment type="caution">
    <text evidence="4">The sequence shown here is derived from an EMBL/GenBank/DDBJ whole genome shotgun (WGS) entry which is preliminary data.</text>
</comment>
<evidence type="ECO:0000256" key="2">
    <source>
        <dbReference type="SAM" id="MobiDB-lite"/>
    </source>
</evidence>
<feature type="domain" description="BRCT" evidence="3">
    <location>
        <begin position="134"/>
        <end position="215"/>
    </location>
</feature>
<feature type="region of interest" description="Disordered" evidence="2">
    <location>
        <begin position="748"/>
        <end position="811"/>
    </location>
</feature>
<evidence type="ECO:0000313" key="4">
    <source>
        <dbReference type="EMBL" id="KHO01213.1"/>
    </source>
</evidence>
<feature type="region of interest" description="Disordered" evidence="2">
    <location>
        <begin position="522"/>
        <end position="594"/>
    </location>
</feature>
<keyword evidence="1" id="KW-0677">Repeat</keyword>
<feature type="compositionally biased region" description="Basic and acidic residues" evidence="2">
    <location>
        <begin position="785"/>
        <end position="798"/>
    </location>
</feature>
<name>A0A0B2X625_METAS</name>
<dbReference type="EMBL" id="AZHE01000001">
    <property type="protein sequence ID" value="KHO01213.1"/>
    <property type="molecule type" value="Genomic_DNA"/>
</dbReference>
<dbReference type="PANTHER" id="PTHR13561:SF20">
    <property type="entry name" value="DNA TOPOISOMERASE 2-BINDING PROTEIN 1"/>
    <property type="match status" value="1"/>
</dbReference>
<dbReference type="Pfam" id="PF12738">
    <property type="entry name" value="PTCB-BRCT"/>
    <property type="match status" value="3"/>
</dbReference>
<dbReference type="Proteomes" id="UP000030816">
    <property type="component" value="Unassembled WGS sequence"/>
</dbReference>
<dbReference type="PANTHER" id="PTHR13561">
    <property type="entry name" value="DNA REPLICATION REGULATOR DPB11-RELATED"/>
    <property type="match status" value="1"/>
</dbReference>
<evidence type="ECO:0000313" key="5">
    <source>
        <dbReference type="Proteomes" id="UP000030816"/>
    </source>
</evidence>
<dbReference type="CDD" id="cd17731">
    <property type="entry name" value="BRCT_TopBP1_rpt2_like"/>
    <property type="match status" value="1"/>
</dbReference>
<feature type="region of interest" description="Disordered" evidence="2">
    <location>
        <begin position="228"/>
        <end position="317"/>
    </location>
</feature>
<dbReference type="STRING" id="1081103.A0A0B2X625"/>
<feature type="compositionally biased region" description="Polar residues" evidence="2">
    <location>
        <begin position="538"/>
        <end position="550"/>
    </location>
</feature>
<dbReference type="GeneID" id="63734669"/>
<feature type="compositionally biased region" description="Low complexity" evidence="2">
    <location>
        <begin position="748"/>
        <end position="761"/>
    </location>
</feature>
<dbReference type="RefSeq" id="XP_040682278.1">
    <property type="nucleotide sequence ID" value="XM_040819013.1"/>
</dbReference>
<feature type="domain" description="BRCT" evidence="3">
    <location>
        <begin position="317"/>
        <end position="415"/>
    </location>
</feature>
<organism evidence="4 5">
    <name type="scientific">Metarhizium album (strain ARSEF 1941)</name>
    <dbReference type="NCBI Taxonomy" id="1081103"/>
    <lineage>
        <taxon>Eukaryota</taxon>
        <taxon>Fungi</taxon>
        <taxon>Dikarya</taxon>
        <taxon>Ascomycota</taxon>
        <taxon>Pezizomycotina</taxon>
        <taxon>Sordariomycetes</taxon>
        <taxon>Hypocreomycetidae</taxon>
        <taxon>Hypocreales</taxon>
        <taxon>Clavicipitaceae</taxon>
        <taxon>Metarhizium</taxon>
    </lineage>
</organism>
<dbReference type="InterPro" id="IPR036420">
    <property type="entry name" value="BRCT_dom_sf"/>
</dbReference>
<gene>
    <name evidence="4" type="ORF">MAM_00214</name>
</gene>
<dbReference type="GO" id="GO:0006270">
    <property type="term" value="P:DNA replication initiation"/>
    <property type="evidence" value="ECO:0007669"/>
    <property type="project" value="TreeGrafter"/>
</dbReference>
<feature type="compositionally biased region" description="Basic residues" evidence="2">
    <location>
        <begin position="848"/>
        <end position="857"/>
    </location>
</feature>
<dbReference type="GO" id="GO:0007095">
    <property type="term" value="P:mitotic G2 DNA damage checkpoint signaling"/>
    <property type="evidence" value="ECO:0007669"/>
    <property type="project" value="TreeGrafter"/>
</dbReference>
<reference evidence="4 5" key="1">
    <citation type="journal article" date="2014" name="Proc. Natl. Acad. Sci. U.S.A.">
        <title>Trajectory and genomic determinants of fungal-pathogen speciation and host adaptation.</title>
        <authorList>
            <person name="Hu X."/>
            <person name="Xiao G."/>
            <person name="Zheng P."/>
            <person name="Shang Y."/>
            <person name="Su Y."/>
            <person name="Zhang X."/>
            <person name="Liu X."/>
            <person name="Zhan S."/>
            <person name="St Leger R.J."/>
            <person name="Wang C."/>
        </authorList>
    </citation>
    <scope>NUCLEOTIDE SEQUENCE [LARGE SCALE GENOMIC DNA]</scope>
    <source>
        <strain evidence="4 5">ARSEF 1941</strain>
    </source>
</reference>
<dbReference type="InterPro" id="IPR059215">
    <property type="entry name" value="BRCT2_TopBP1-like"/>
</dbReference>
<feature type="compositionally biased region" description="Polar residues" evidence="2">
    <location>
        <begin position="799"/>
        <end position="810"/>
    </location>
</feature>